<dbReference type="PIRSF" id="PIRSF033239">
    <property type="entry name" value="ExoD"/>
    <property type="match status" value="1"/>
</dbReference>
<dbReference type="Pfam" id="PF06055">
    <property type="entry name" value="ExoD"/>
    <property type="match status" value="1"/>
</dbReference>
<comment type="caution">
    <text evidence="2">The sequence shown here is derived from an EMBL/GenBank/DDBJ whole genome shotgun (WGS) entry which is preliminary data.</text>
</comment>
<feature type="transmembrane region" description="Helical" evidence="1">
    <location>
        <begin position="30"/>
        <end position="51"/>
    </location>
</feature>
<organism evidence="2 3">
    <name type="scientific">Microbulbifer okhotskensis</name>
    <dbReference type="NCBI Taxonomy" id="2926617"/>
    <lineage>
        <taxon>Bacteria</taxon>
        <taxon>Pseudomonadati</taxon>
        <taxon>Pseudomonadota</taxon>
        <taxon>Gammaproteobacteria</taxon>
        <taxon>Cellvibrionales</taxon>
        <taxon>Microbulbiferaceae</taxon>
        <taxon>Microbulbifer</taxon>
    </lineage>
</organism>
<feature type="transmembrane region" description="Helical" evidence="1">
    <location>
        <begin position="57"/>
        <end position="77"/>
    </location>
</feature>
<dbReference type="EMBL" id="JALBWM010000027">
    <property type="protein sequence ID" value="MCO1334411.1"/>
    <property type="molecule type" value="Genomic_DNA"/>
</dbReference>
<keyword evidence="1" id="KW-1133">Transmembrane helix</keyword>
<evidence type="ECO:0000256" key="1">
    <source>
        <dbReference type="SAM" id="Phobius"/>
    </source>
</evidence>
<keyword evidence="1" id="KW-0472">Membrane</keyword>
<evidence type="ECO:0000313" key="3">
    <source>
        <dbReference type="Proteomes" id="UP001139028"/>
    </source>
</evidence>
<gene>
    <name evidence="2" type="ORF">MO867_08665</name>
</gene>
<name>A0A9X2J7F2_9GAMM</name>
<dbReference type="Proteomes" id="UP001139028">
    <property type="component" value="Unassembled WGS sequence"/>
</dbReference>
<feature type="transmembrane region" description="Helical" evidence="1">
    <location>
        <begin position="122"/>
        <end position="143"/>
    </location>
</feature>
<dbReference type="InterPro" id="IPR010331">
    <property type="entry name" value="ExoD"/>
</dbReference>
<dbReference type="PANTHER" id="PTHR41795">
    <property type="entry name" value="EXOPOLYSACCHARIDE SYNTHESIS PROTEIN"/>
    <property type="match status" value="1"/>
</dbReference>
<keyword evidence="3" id="KW-1185">Reference proteome</keyword>
<protein>
    <submittedName>
        <fullName evidence="2">Exopolysaccharide biosynthesis protein</fullName>
    </submittedName>
</protein>
<keyword evidence="1" id="KW-0812">Transmembrane</keyword>
<evidence type="ECO:0000313" key="2">
    <source>
        <dbReference type="EMBL" id="MCO1334411.1"/>
    </source>
</evidence>
<feature type="transmembrane region" description="Helical" evidence="1">
    <location>
        <begin position="149"/>
        <end position="168"/>
    </location>
</feature>
<feature type="transmembrane region" description="Helical" evidence="1">
    <location>
        <begin position="173"/>
        <end position="192"/>
    </location>
</feature>
<sequence length="193" mass="20947">MAEDIIGLGQLLKDVETKSQGRDRVSIQHVIEAVGIRSFAPFLVVIGLILFSPLSGIPGMSISMGLLLLLVAIQLLLQRTHIWLPQWLLNRSISKKKLMATLHWMERPARVADRWIQPRMGFVVRSYGTCAIAVTCTLIALALPLMEVIPFSASTAGLALTIFGLALVAHDGLLALIAFAVTSSLLILIIAAM</sequence>
<dbReference type="AlphaFoldDB" id="A0A9X2J7F2"/>
<dbReference type="PANTHER" id="PTHR41795:SF1">
    <property type="entry name" value="EXOPOLYSACCHARIDE SYNTHESIS PROTEIN"/>
    <property type="match status" value="1"/>
</dbReference>
<proteinExistence type="predicted"/>
<accession>A0A9X2J7F2</accession>
<dbReference type="RefSeq" id="WP_252465952.1">
    <property type="nucleotide sequence ID" value="NZ_JALBWM010000027.1"/>
</dbReference>
<reference evidence="2" key="1">
    <citation type="journal article" date="2022" name="Arch. Microbiol.">
        <title>Microbulbifer okhotskensis sp. nov., isolated from a deep bottom sediment of the Okhotsk Sea.</title>
        <authorList>
            <person name="Romanenko L."/>
            <person name="Kurilenko V."/>
            <person name="Otstavnykh N."/>
            <person name="Velansky P."/>
            <person name="Isaeva M."/>
            <person name="Mikhailov V."/>
        </authorList>
    </citation>
    <scope>NUCLEOTIDE SEQUENCE</scope>
    <source>
        <strain evidence="2">OS29</strain>
    </source>
</reference>